<comment type="function">
    <text evidence="8">Transfers the 4'-phosphopantetheine moiety from coenzyme A to a Ser of acyl-carrier-protein.</text>
</comment>
<organism evidence="10 11">
    <name type="scientific">Marinithermus hydrothermalis (strain DSM 14884 / JCM 11576 / T1)</name>
    <dbReference type="NCBI Taxonomy" id="869210"/>
    <lineage>
        <taxon>Bacteria</taxon>
        <taxon>Thermotogati</taxon>
        <taxon>Deinococcota</taxon>
        <taxon>Deinococci</taxon>
        <taxon>Thermales</taxon>
        <taxon>Thermaceae</taxon>
        <taxon>Marinithermus</taxon>
    </lineage>
</organism>
<dbReference type="EC" id="2.7.8.7" evidence="8"/>
<dbReference type="RefSeq" id="WP_013704449.1">
    <property type="nucleotide sequence ID" value="NC_015387.1"/>
</dbReference>
<evidence type="ECO:0000256" key="2">
    <source>
        <dbReference type="ARBA" id="ARBA00022679"/>
    </source>
</evidence>
<dbReference type="AlphaFoldDB" id="F2NKF3"/>
<keyword evidence="8" id="KW-0963">Cytoplasm</keyword>
<reference evidence="10 11" key="1">
    <citation type="journal article" date="2012" name="Stand. Genomic Sci.">
        <title>Complete genome sequence of the aerobic, heterotroph Marinithermus hydrothermalis type strain (T1(T)) from a deep-sea hydrothermal vent chimney.</title>
        <authorList>
            <person name="Copeland A."/>
            <person name="Gu W."/>
            <person name="Yasawong M."/>
            <person name="Lapidus A."/>
            <person name="Lucas S."/>
            <person name="Deshpande S."/>
            <person name="Pagani I."/>
            <person name="Tapia R."/>
            <person name="Cheng J.F."/>
            <person name="Goodwin L.A."/>
            <person name="Pitluck S."/>
            <person name="Liolios K."/>
            <person name="Ivanova N."/>
            <person name="Mavromatis K."/>
            <person name="Mikhailova N."/>
            <person name="Pati A."/>
            <person name="Chen A."/>
            <person name="Palaniappan K."/>
            <person name="Land M."/>
            <person name="Pan C."/>
            <person name="Brambilla E.M."/>
            <person name="Rohde M."/>
            <person name="Tindall B.J."/>
            <person name="Sikorski J."/>
            <person name="Goker M."/>
            <person name="Detter J.C."/>
            <person name="Bristow J."/>
            <person name="Eisen J.A."/>
            <person name="Markowitz V."/>
            <person name="Hugenholtz P."/>
            <person name="Kyrpides N.C."/>
            <person name="Klenk H.P."/>
            <person name="Woyke T."/>
        </authorList>
    </citation>
    <scope>NUCLEOTIDE SEQUENCE [LARGE SCALE GENOMIC DNA]</scope>
    <source>
        <strain evidence="11">DSM 14884 / JCM 11576 / T1</strain>
    </source>
</reference>
<dbReference type="InterPro" id="IPR008278">
    <property type="entry name" value="4-PPantetheinyl_Trfase_dom"/>
</dbReference>
<feature type="domain" description="4'-phosphopantetheinyl transferase" evidence="9">
    <location>
        <begin position="5"/>
        <end position="116"/>
    </location>
</feature>
<dbReference type="Proteomes" id="UP000007030">
    <property type="component" value="Chromosome"/>
</dbReference>
<proteinExistence type="inferred from homology"/>
<evidence type="ECO:0000256" key="3">
    <source>
        <dbReference type="ARBA" id="ARBA00022723"/>
    </source>
</evidence>
<evidence type="ECO:0000313" key="10">
    <source>
        <dbReference type="EMBL" id="AEB12402.1"/>
    </source>
</evidence>
<dbReference type="SUPFAM" id="SSF56214">
    <property type="entry name" value="4'-phosphopantetheinyl transferase"/>
    <property type="match status" value="1"/>
</dbReference>
<evidence type="ECO:0000259" key="9">
    <source>
        <dbReference type="Pfam" id="PF01648"/>
    </source>
</evidence>
<keyword evidence="2 8" id="KW-0808">Transferase</keyword>
<dbReference type="InterPro" id="IPR004568">
    <property type="entry name" value="Ppantetheine-prot_Trfase_dom"/>
</dbReference>
<keyword evidence="3 8" id="KW-0479">Metal-binding</keyword>
<dbReference type="Pfam" id="PF01648">
    <property type="entry name" value="ACPS"/>
    <property type="match status" value="1"/>
</dbReference>
<keyword evidence="1 8" id="KW-0444">Lipid biosynthesis</keyword>
<evidence type="ECO:0000256" key="6">
    <source>
        <dbReference type="ARBA" id="ARBA00023098"/>
    </source>
</evidence>
<dbReference type="InterPro" id="IPR002582">
    <property type="entry name" value="ACPS"/>
</dbReference>
<feature type="binding site" evidence="8">
    <location>
        <position position="58"/>
    </location>
    <ligand>
        <name>Mg(2+)</name>
        <dbReference type="ChEBI" id="CHEBI:18420"/>
    </ligand>
</feature>
<protein>
    <recommendedName>
        <fullName evidence="8">Holo-[acyl-carrier-protein] synthase</fullName>
        <shortName evidence="8">Holo-ACP synthase</shortName>
        <ecNumber evidence="8">2.7.8.7</ecNumber>
    </recommendedName>
    <alternativeName>
        <fullName evidence="8">4'-phosphopantetheinyl transferase AcpS</fullName>
    </alternativeName>
</protein>
<feature type="binding site" evidence="8">
    <location>
        <position position="9"/>
    </location>
    <ligand>
        <name>Mg(2+)</name>
        <dbReference type="ChEBI" id="CHEBI:18420"/>
    </ligand>
</feature>
<dbReference type="GO" id="GO:0005737">
    <property type="term" value="C:cytoplasm"/>
    <property type="evidence" value="ECO:0007669"/>
    <property type="project" value="UniProtKB-SubCell"/>
</dbReference>
<dbReference type="eggNOG" id="COG0736">
    <property type="taxonomic scope" value="Bacteria"/>
</dbReference>
<dbReference type="KEGG" id="mhd:Marky_1667"/>
<evidence type="ECO:0000313" key="11">
    <source>
        <dbReference type="Proteomes" id="UP000007030"/>
    </source>
</evidence>
<evidence type="ECO:0000256" key="7">
    <source>
        <dbReference type="ARBA" id="ARBA00023160"/>
    </source>
</evidence>
<evidence type="ECO:0000256" key="1">
    <source>
        <dbReference type="ARBA" id="ARBA00022516"/>
    </source>
</evidence>
<evidence type="ECO:0000256" key="5">
    <source>
        <dbReference type="ARBA" id="ARBA00022842"/>
    </source>
</evidence>
<keyword evidence="11" id="KW-1185">Reference proteome</keyword>
<comment type="catalytic activity">
    <reaction evidence="8">
        <text>apo-[ACP] + CoA = holo-[ACP] + adenosine 3',5'-bisphosphate + H(+)</text>
        <dbReference type="Rhea" id="RHEA:12068"/>
        <dbReference type="Rhea" id="RHEA-COMP:9685"/>
        <dbReference type="Rhea" id="RHEA-COMP:9690"/>
        <dbReference type="ChEBI" id="CHEBI:15378"/>
        <dbReference type="ChEBI" id="CHEBI:29999"/>
        <dbReference type="ChEBI" id="CHEBI:57287"/>
        <dbReference type="ChEBI" id="CHEBI:58343"/>
        <dbReference type="ChEBI" id="CHEBI:64479"/>
        <dbReference type="EC" id="2.7.8.7"/>
    </reaction>
</comment>
<sequence length="127" mass="14629">MPILAVGTDLVSIPRIRGVYTRHPVRFLERHFTAVERAYCLSKPDPAPSLAARFAAKEAFQKCWPEPHGWREVWVEMEGRRPVLRFAPRIQARMREAGWVAHLSLAHEREHALAVVVIEQVDAREKT</sequence>
<dbReference type="GO" id="GO:0006633">
    <property type="term" value="P:fatty acid biosynthetic process"/>
    <property type="evidence" value="ECO:0007669"/>
    <property type="project" value="UniProtKB-UniRule"/>
</dbReference>
<name>F2NKF3_MARHT</name>
<dbReference type="EMBL" id="CP002630">
    <property type="protein sequence ID" value="AEB12402.1"/>
    <property type="molecule type" value="Genomic_DNA"/>
</dbReference>
<keyword evidence="5 8" id="KW-0460">Magnesium</keyword>
<dbReference type="HOGENOM" id="CLU_089696_0_2_0"/>
<accession>F2NKF3</accession>
<dbReference type="GO" id="GO:0008897">
    <property type="term" value="F:holo-[acyl-carrier-protein] synthase activity"/>
    <property type="evidence" value="ECO:0007669"/>
    <property type="project" value="UniProtKB-UniRule"/>
</dbReference>
<dbReference type="HAMAP" id="MF_00101">
    <property type="entry name" value="AcpS"/>
    <property type="match status" value="1"/>
</dbReference>
<comment type="cofactor">
    <cofactor evidence="8">
        <name>Mg(2+)</name>
        <dbReference type="ChEBI" id="CHEBI:18420"/>
    </cofactor>
</comment>
<dbReference type="Gene3D" id="3.90.470.20">
    <property type="entry name" value="4'-phosphopantetheinyl transferase domain"/>
    <property type="match status" value="1"/>
</dbReference>
<keyword evidence="6 8" id="KW-0443">Lipid metabolism</keyword>
<keyword evidence="4 8" id="KW-0276">Fatty acid metabolism</keyword>
<dbReference type="InterPro" id="IPR037143">
    <property type="entry name" value="4-PPantetheinyl_Trfase_dom_sf"/>
</dbReference>
<evidence type="ECO:0000256" key="8">
    <source>
        <dbReference type="HAMAP-Rule" id="MF_00101"/>
    </source>
</evidence>
<dbReference type="GO" id="GO:0000287">
    <property type="term" value="F:magnesium ion binding"/>
    <property type="evidence" value="ECO:0007669"/>
    <property type="project" value="UniProtKB-UniRule"/>
</dbReference>
<dbReference type="OrthoDB" id="517356at2"/>
<keyword evidence="7 8" id="KW-0275">Fatty acid biosynthesis</keyword>
<dbReference type="STRING" id="869210.Marky_1667"/>
<gene>
    <name evidence="8" type="primary">acpS</name>
    <name evidence="10" type="ordered locus">Marky_1667</name>
</gene>
<dbReference type="NCBIfam" id="TIGR00556">
    <property type="entry name" value="pantethn_trn"/>
    <property type="match status" value="1"/>
</dbReference>
<evidence type="ECO:0000256" key="4">
    <source>
        <dbReference type="ARBA" id="ARBA00022832"/>
    </source>
</evidence>
<comment type="subcellular location">
    <subcellularLocation>
        <location evidence="8">Cytoplasm</location>
    </subcellularLocation>
</comment>
<comment type="similarity">
    <text evidence="8">Belongs to the P-Pant transferase superfamily. AcpS family.</text>
</comment>
<dbReference type="NCBIfam" id="NF011256">
    <property type="entry name" value="PRK14662.1"/>
    <property type="match status" value="1"/>
</dbReference>